<sequence>MTLPNGEVLQRQITLLTTPLSQQCNHCGAGPHQAKLTIDHIIPLAQGGVNDLSNLQVLCRRCNSSKQHGFDTKRDCHFNRTFGSQHHQR</sequence>
<protein>
    <submittedName>
        <fullName evidence="2">HNH endonuclease</fullName>
    </submittedName>
</protein>
<feature type="domain" description="HNH nuclease" evidence="1">
    <location>
        <begin position="14"/>
        <end position="64"/>
    </location>
</feature>
<keyword evidence="3" id="KW-1185">Reference proteome</keyword>
<accession>A0A6M8BE23</accession>
<reference evidence="2 3" key="1">
    <citation type="submission" date="2020-05" db="EMBL/GenBank/DDBJ databases">
        <title>Complete genome sequence of of a novel Thermoleptolyngbya strain isolated from hot springs of Ganzi, Sichuan China.</title>
        <authorList>
            <person name="Tang J."/>
            <person name="Daroch M."/>
            <person name="Li L."/>
            <person name="Waleron K."/>
            <person name="Waleron M."/>
            <person name="Waleron M."/>
        </authorList>
    </citation>
    <scope>NUCLEOTIDE SEQUENCE [LARGE SCALE GENOMIC DNA]</scope>
    <source>
        <strain evidence="2 3">PKUAC-SCTA183</strain>
    </source>
</reference>
<dbReference type="Proteomes" id="UP000505210">
    <property type="component" value="Chromosome"/>
</dbReference>
<dbReference type="SMART" id="SM00507">
    <property type="entry name" value="HNHc"/>
    <property type="match status" value="1"/>
</dbReference>
<organism evidence="2 3">
    <name type="scientific">Thermoleptolyngbya sichuanensis A183</name>
    <dbReference type="NCBI Taxonomy" id="2737172"/>
    <lineage>
        <taxon>Bacteria</taxon>
        <taxon>Bacillati</taxon>
        <taxon>Cyanobacteriota</taxon>
        <taxon>Cyanophyceae</taxon>
        <taxon>Oculatellales</taxon>
        <taxon>Oculatellaceae</taxon>
        <taxon>Thermoleptolyngbya</taxon>
        <taxon>Thermoleptolyngbya sichuanensis</taxon>
    </lineage>
</organism>
<dbReference type="CDD" id="cd00085">
    <property type="entry name" value="HNHc"/>
    <property type="match status" value="1"/>
</dbReference>
<dbReference type="InterPro" id="IPR029471">
    <property type="entry name" value="HNH_5"/>
</dbReference>
<evidence type="ECO:0000313" key="2">
    <source>
        <dbReference type="EMBL" id="QKD85054.1"/>
    </source>
</evidence>
<evidence type="ECO:0000259" key="1">
    <source>
        <dbReference type="SMART" id="SM00507"/>
    </source>
</evidence>
<dbReference type="InterPro" id="IPR003615">
    <property type="entry name" value="HNH_nuc"/>
</dbReference>
<keyword evidence="2" id="KW-0378">Hydrolase</keyword>
<keyword evidence="2" id="KW-0540">Nuclease</keyword>
<dbReference type="AlphaFoldDB" id="A0A6M8BE23"/>
<dbReference type="Pfam" id="PF14279">
    <property type="entry name" value="HNH_5"/>
    <property type="match status" value="1"/>
</dbReference>
<gene>
    <name evidence="2" type="ORF">HPC62_18660</name>
</gene>
<name>A0A6M8BE23_9CYAN</name>
<keyword evidence="2" id="KW-0255">Endonuclease</keyword>
<proteinExistence type="predicted"/>
<dbReference type="Gene3D" id="1.10.30.50">
    <property type="match status" value="1"/>
</dbReference>
<evidence type="ECO:0000313" key="3">
    <source>
        <dbReference type="Proteomes" id="UP000505210"/>
    </source>
</evidence>
<dbReference type="GO" id="GO:0004519">
    <property type="term" value="F:endonuclease activity"/>
    <property type="evidence" value="ECO:0007669"/>
    <property type="project" value="UniProtKB-KW"/>
</dbReference>
<dbReference type="EMBL" id="CP053661">
    <property type="protein sequence ID" value="QKD85054.1"/>
    <property type="molecule type" value="Genomic_DNA"/>
</dbReference>
<dbReference type="KEGG" id="theu:HPC62_18660"/>